<protein>
    <submittedName>
        <fullName evidence="1">Uncharacterized protein</fullName>
    </submittedName>
</protein>
<keyword evidence="2" id="KW-1185">Reference proteome</keyword>
<dbReference type="EMBL" id="CM023470">
    <property type="protein sequence ID" value="KAH7979290.1"/>
    <property type="molecule type" value="Genomic_DNA"/>
</dbReference>
<sequence length="245" mass="26340">MAFEGICSAGSHGRDGTTYLIEVYLLASGASKIPPGRCKALLLHFLGPRGQQLFKTLSVLQAAEKTEEEKETAATLDIYTQILPTASDVAPAGTAPHGQAAQLIEKNVLPGFGFNVQVNTGTDVTAISHDQYDFNITGSIQATKQHLIGPGQTAITTVGYINAAIAWRGTKIHETVVNIKGLKEVLLSRPAIESLDILQRPLKLVETCKKASDVSDLLAPYPKLMSRLGLMKTEYCIKVKNDAKP</sequence>
<accession>A0ACB8DXQ7</accession>
<evidence type="ECO:0000313" key="2">
    <source>
        <dbReference type="Proteomes" id="UP000821865"/>
    </source>
</evidence>
<comment type="caution">
    <text evidence="1">The sequence shown here is derived from an EMBL/GenBank/DDBJ whole genome shotgun (WGS) entry which is preliminary data.</text>
</comment>
<name>A0ACB8DXQ7_DERSI</name>
<organism evidence="1 2">
    <name type="scientific">Dermacentor silvarum</name>
    <name type="common">Tick</name>
    <dbReference type="NCBI Taxonomy" id="543639"/>
    <lineage>
        <taxon>Eukaryota</taxon>
        <taxon>Metazoa</taxon>
        <taxon>Ecdysozoa</taxon>
        <taxon>Arthropoda</taxon>
        <taxon>Chelicerata</taxon>
        <taxon>Arachnida</taxon>
        <taxon>Acari</taxon>
        <taxon>Parasitiformes</taxon>
        <taxon>Ixodida</taxon>
        <taxon>Ixodoidea</taxon>
        <taxon>Ixodidae</taxon>
        <taxon>Rhipicephalinae</taxon>
        <taxon>Dermacentor</taxon>
    </lineage>
</organism>
<gene>
    <name evidence="1" type="ORF">HPB49_008968</name>
</gene>
<evidence type="ECO:0000313" key="1">
    <source>
        <dbReference type="EMBL" id="KAH7979290.1"/>
    </source>
</evidence>
<reference evidence="1" key="1">
    <citation type="submission" date="2020-05" db="EMBL/GenBank/DDBJ databases">
        <title>Large-scale comparative analyses of tick genomes elucidate their genetic diversity and vector capacities.</title>
        <authorList>
            <person name="Jia N."/>
            <person name="Wang J."/>
            <person name="Shi W."/>
            <person name="Du L."/>
            <person name="Sun Y."/>
            <person name="Zhan W."/>
            <person name="Jiang J."/>
            <person name="Wang Q."/>
            <person name="Zhang B."/>
            <person name="Ji P."/>
            <person name="Sakyi L.B."/>
            <person name="Cui X."/>
            <person name="Yuan T."/>
            <person name="Jiang B."/>
            <person name="Yang W."/>
            <person name="Lam T.T.-Y."/>
            <person name="Chang Q."/>
            <person name="Ding S."/>
            <person name="Wang X."/>
            <person name="Zhu J."/>
            <person name="Ruan X."/>
            <person name="Zhao L."/>
            <person name="Wei J."/>
            <person name="Que T."/>
            <person name="Du C."/>
            <person name="Cheng J."/>
            <person name="Dai P."/>
            <person name="Han X."/>
            <person name="Huang E."/>
            <person name="Gao Y."/>
            <person name="Liu J."/>
            <person name="Shao H."/>
            <person name="Ye R."/>
            <person name="Li L."/>
            <person name="Wei W."/>
            <person name="Wang X."/>
            <person name="Wang C."/>
            <person name="Yang T."/>
            <person name="Huo Q."/>
            <person name="Li W."/>
            <person name="Guo W."/>
            <person name="Chen H."/>
            <person name="Zhou L."/>
            <person name="Ni X."/>
            <person name="Tian J."/>
            <person name="Zhou Y."/>
            <person name="Sheng Y."/>
            <person name="Liu T."/>
            <person name="Pan Y."/>
            <person name="Xia L."/>
            <person name="Li J."/>
            <person name="Zhao F."/>
            <person name="Cao W."/>
        </authorList>
    </citation>
    <scope>NUCLEOTIDE SEQUENCE</scope>
    <source>
        <strain evidence="1">Dsil-2018</strain>
    </source>
</reference>
<proteinExistence type="predicted"/>
<dbReference type="Proteomes" id="UP000821865">
    <property type="component" value="Chromosome 1"/>
</dbReference>